<evidence type="ECO:0000313" key="5">
    <source>
        <dbReference type="Proteomes" id="UP001451606"/>
    </source>
</evidence>
<dbReference type="NCBIfam" id="TIGR01961">
    <property type="entry name" value="NuoC_fam"/>
    <property type="match status" value="1"/>
</dbReference>
<dbReference type="EC" id="1.6.5.9" evidence="4"/>
<keyword evidence="5" id="KW-1185">Reference proteome</keyword>
<gene>
    <name evidence="4" type="ORF">OXIME_001157</name>
</gene>
<evidence type="ECO:0000313" key="4">
    <source>
        <dbReference type="EMBL" id="WYY00579.1"/>
    </source>
</evidence>
<dbReference type="AlphaFoldDB" id="A0AAX4NGQ0"/>
<keyword evidence="4" id="KW-0560">Oxidoreductase</keyword>
<evidence type="ECO:0000259" key="3">
    <source>
        <dbReference type="Pfam" id="PF00329"/>
    </source>
</evidence>
<feature type="domain" description="NADH:ubiquinone oxidoreductase 30kDa subunit" evidence="3">
    <location>
        <begin position="18"/>
        <end position="130"/>
    </location>
</feature>
<proteinExistence type="inferred from homology"/>
<dbReference type="EMBL" id="CP133772">
    <property type="protein sequence ID" value="WYY00579.1"/>
    <property type="molecule type" value="Genomic_DNA"/>
</dbReference>
<name>A0AAX4NGQ0_9ARCH</name>
<comment type="similarity">
    <text evidence="1">Belongs to the complex I 30 kDa subunit family.</text>
</comment>
<reference evidence="4 5" key="1">
    <citation type="submission" date="2023-09" db="EMBL/GenBank/DDBJ databases">
        <authorList>
            <person name="Golyshina O.V."/>
            <person name="Lunev E.A."/>
            <person name="Bargiela R."/>
            <person name="Gaines M.C."/>
            <person name="Daum B."/>
            <person name="Bale N.J."/>
            <person name="Koenen M."/>
            <person name="Sinninghe Damst J.S."/>
            <person name="Yakimov M."/>
            <person name="Golyshin P.N."/>
        </authorList>
    </citation>
    <scope>NUCLEOTIDE SEQUENCE [LARGE SCALE GENOMIC DNA]</scope>
    <source>
        <strain evidence="4 5">M1</strain>
    </source>
</reference>
<protein>
    <submittedName>
        <fullName evidence="4">NADH-quinone oxidoreductase subunit C</fullName>
        <ecNumber evidence="4">1.6.5.9</ecNumber>
    </submittedName>
</protein>
<dbReference type="GO" id="GO:0008137">
    <property type="term" value="F:NADH dehydrogenase (ubiquinone) activity"/>
    <property type="evidence" value="ECO:0007669"/>
    <property type="project" value="InterPro"/>
</dbReference>
<evidence type="ECO:0000256" key="1">
    <source>
        <dbReference type="ARBA" id="ARBA00007569"/>
    </source>
</evidence>
<dbReference type="InterPro" id="IPR001268">
    <property type="entry name" value="NADH_UbQ_OxRdtase_30kDa_su"/>
</dbReference>
<dbReference type="GO" id="GO:0050136">
    <property type="term" value="F:NADH dehydrogenase (quinone) (non-electrogenic) activity"/>
    <property type="evidence" value="ECO:0007669"/>
    <property type="project" value="UniProtKB-EC"/>
</dbReference>
<evidence type="ECO:0000256" key="2">
    <source>
        <dbReference type="ARBA" id="ARBA00022448"/>
    </source>
</evidence>
<dbReference type="PANTHER" id="PTHR10884:SF14">
    <property type="entry name" value="NADH DEHYDROGENASE [UBIQUINONE] IRON-SULFUR PROTEIN 3, MITOCHONDRIAL"/>
    <property type="match status" value="1"/>
</dbReference>
<dbReference type="PANTHER" id="PTHR10884">
    <property type="entry name" value="NADH DEHYDROGENASE UBIQUINONE IRON-SULFUR PROTEIN 3"/>
    <property type="match status" value="1"/>
</dbReference>
<dbReference type="KEGG" id="omr:OXIME_001157"/>
<keyword evidence="2" id="KW-0813">Transport</keyword>
<dbReference type="Gene3D" id="3.30.460.80">
    <property type="entry name" value="NADH:ubiquinone oxidoreductase, 30kDa subunit"/>
    <property type="match status" value="1"/>
</dbReference>
<dbReference type="RefSeq" id="WP_393970913.1">
    <property type="nucleotide sequence ID" value="NZ_CP133772.1"/>
</dbReference>
<dbReference type="HAMAP" id="MF_01357">
    <property type="entry name" value="NDH1_NuoC"/>
    <property type="match status" value="1"/>
</dbReference>
<dbReference type="InterPro" id="IPR037232">
    <property type="entry name" value="NADH_quin_OxRdtase_su_C/D-like"/>
</dbReference>
<organism evidence="4 5">
    <name type="scientific">Oxyplasma meridianum</name>
    <dbReference type="NCBI Taxonomy" id="3073602"/>
    <lineage>
        <taxon>Archaea</taxon>
        <taxon>Methanobacteriati</taxon>
        <taxon>Thermoplasmatota</taxon>
        <taxon>Thermoplasmata</taxon>
        <taxon>Thermoplasmatales</taxon>
        <taxon>Thermoplasmataceae</taxon>
        <taxon>Oxyplasma</taxon>
    </lineage>
</organism>
<dbReference type="NCBIfam" id="NF004737">
    <property type="entry name" value="PRK06074.2-4"/>
    <property type="match status" value="1"/>
</dbReference>
<dbReference type="GeneID" id="95967894"/>
<accession>A0AAX4NGQ0</accession>
<sequence length="152" mass="17858">MVEIIEETKGKDGRRILKVAKENLIELMTELKKQGFNHLSLITGVDRKDKLEVVYHLHNFESKKYIVVKTETLDERVPSVTGLWSSANWDEREQYDMMGIVFEGHPNLKRMFLPENWVGHPLRKNYDLKKVQYINMDEEGNDYATFDPGDGW</sequence>
<dbReference type="Pfam" id="PF00329">
    <property type="entry name" value="Complex1_30kDa"/>
    <property type="match status" value="1"/>
</dbReference>
<dbReference type="SUPFAM" id="SSF143243">
    <property type="entry name" value="Nqo5-like"/>
    <property type="match status" value="1"/>
</dbReference>
<dbReference type="InterPro" id="IPR010218">
    <property type="entry name" value="NADH_DH_suC"/>
</dbReference>
<dbReference type="Proteomes" id="UP001451606">
    <property type="component" value="Chromosome"/>
</dbReference>